<comment type="caution">
    <text evidence="3">The sequence shown here is derived from an EMBL/GenBank/DDBJ whole genome shotgun (WGS) entry which is preliminary data.</text>
</comment>
<sequence>MTKQHCKIVRLEAENFKRLVAVEIEPDGHTIVISGANSQGKTSLLDAIFVVLGGARATRALLKPIRDREDRAHVTIDLSNGLTATRKWKKFGNSAGSLTVTSNGVAVKSPQAVLDKLIGDLSFDPLAFAEAKPEAQREMLLGLIDVGLDLDETDKEIAKAFEERTAVNREAKALRARHDALPAPDADLPQDEIGAATLMGELQAAQNVVAAREVFEGDYARACDEVKQCEQA</sequence>
<gene>
    <name evidence="3" type="ORF">LCGC14_2450420</name>
</gene>
<accession>A0A0F9BGQ0</accession>
<dbReference type="GO" id="GO:0016887">
    <property type="term" value="F:ATP hydrolysis activity"/>
    <property type="evidence" value="ECO:0007669"/>
    <property type="project" value="InterPro"/>
</dbReference>
<feature type="coiled-coil region" evidence="1">
    <location>
        <begin position="150"/>
        <end position="177"/>
    </location>
</feature>
<keyword evidence="1" id="KW-0175">Coiled coil</keyword>
<dbReference type="InterPro" id="IPR027417">
    <property type="entry name" value="P-loop_NTPase"/>
</dbReference>
<dbReference type="InterPro" id="IPR038729">
    <property type="entry name" value="Rad50/SbcC_AAA"/>
</dbReference>
<name>A0A0F9BGQ0_9ZZZZ</name>
<reference evidence="3" key="1">
    <citation type="journal article" date="2015" name="Nature">
        <title>Complex archaea that bridge the gap between prokaryotes and eukaryotes.</title>
        <authorList>
            <person name="Spang A."/>
            <person name="Saw J.H."/>
            <person name="Jorgensen S.L."/>
            <person name="Zaremba-Niedzwiedzka K."/>
            <person name="Martijn J."/>
            <person name="Lind A.E."/>
            <person name="van Eijk R."/>
            <person name="Schleper C."/>
            <person name="Guy L."/>
            <person name="Ettema T.J."/>
        </authorList>
    </citation>
    <scope>NUCLEOTIDE SEQUENCE</scope>
</reference>
<evidence type="ECO:0000313" key="3">
    <source>
        <dbReference type="EMBL" id="KKL20940.1"/>
    </source>
</evidence>
<dbReference type="Gene3D" id="3.40.50.300">
    <property type="entry name" value="P-loop containing nucleotide triphosphate hydrolases"/>
    <property type="match status" value="1"/>
</dbReference>
<feature type="non-terminal residue" evidence="3">
    <location>
        <position position="232"/>
    </location>
</feature>
<protein>
    <recommendedName>
        <fullName evidence="2">Rad50/SbcC-type AAA domain-containing protein</fullName>
    </recommendedName>
</protein>
<evidence type="ECO:0000256" key="1">
    <source>
        <dbReference type="SAM" id="Coils"/>
    </source>
</evidence>
<dbReference type="Pfam" id="PF13476">
    <property type="entry name" value="AAA_23"/>
    <property type="match status" value="1"/>
</dbReference>
<feature type="domain" description="Rad50/SbcC-type AAA" evidence="2">
    <location>
        <begin position="10"/>
        <end position="56"/>
    </location>
</feature>
<dbReference type="AlphaFoldDB" id="A0A0F9BGQ0"/>
<dbReference type="EMBL" id="LAZR01037908">
    <property type="protein sequence ID" value="KKL20940.1"/>
    <property type="molecule type" value="Genomic_DNA"/>
</dbReference>
<evidence type="ECO:0000259" key="2">
    <source>
        <dbReference type="Pfam" id="PF13476"/>
    </source>
</evidence>
<organism evidence="3">
    <name type="scientific">marine sediment metagenome</name>
    <dbReference type="NCBI Taxonomy" id="412755"/>
    <lineage>
        <taxon>unclassified sequences</taxon>
        <taxon>metagenomes</taxon>
        <taxon>ecological metagenomes</taxon>
    </lineage>
</organism>
<dbReference type="GO" id="GO:0006302">
    <property type="term" value="P:double-strand break repair"/>
    <property type="evidence" value="ECO:0007669"/>
    <property type="project" value="InterPro"/>
</dbReference>
<dbReference type="SUPFAM" id="SSF52540">
    <property type="entry name" value="P-loop containing nucleoside triphosphate hydrolases"/>
    <property type="match status" value="1"/>
</dbReference>
<proteinExistence type="predicted"/>